<dbReference type="EMBL" id="CAKMAB010000011">
    <property type="protein sequence ID" value="CAH1056431.1"/>
    <property type="molecule type" value="Genomic_DNA"/>
</dbReference>
<evidence type="ECO:0000313" key="2">
    <source>
        <dbReference type="Proteomes" id="UP000838749"/>
    </source>
</evidence>
<evidence type="ECO:0000313" key="1">
    <source>
        <dbReference type="EMBL" id="CAH1056431.1"/>
    </source>
</evidence>
<keyword evidence="2" id="KW-1185">Reference proteome</keyword>
<accession>A0ABM9BCP7</accession>
<organism evidence="1 2">
    <name type="scientific">Paenibacillus pseudetheri</name>
    <dbReference type="NCBI Taxonomy" id="2897682"/>
    <lineage>
        <taxon>Bacteria</taxon>
        <taxon>Bacillati</taxon>
        <taxon>Bacillota</taxon>
        <taxon>Bacilli</taxon>
        <taxon>Bacillales</taxon>
        <taxon>Paenibacillaceae</taxon>
        <taxon>Paenibacillus</taxon>
    </lineage>
</organism>
<comment type="caution">
    <text evidence="1">The sequence shown here is derived from an EMBL/GenBank/DDBJ whole genome shotgun (WGS) entry which is preliminary data.</text>
</comment>
<name>A0ABM9BCP7_9BACL</name>
<reference evidence="1" key="1">
    <citation type="submission" date="2021-12" db="EMBL/GenBank/DDBJ databases">
        <authorList>
            <person name="Criscuolo A."/>
        </authorList>
    </citation>
    <scope>NUCLEOTIDE SEQUENCE</scope>
    <source>
        <strain evidence="1">CIP111894</strain>
    </source>
</reference>
<gene>
    <name evidence="1" type="ORF">PAECIP111894_02584</name>
</gene>
<protein>
    <submittedName>
        <fullName evidence="1">Uncharacterized protein</fullName>
    </submittedName>
</protein>
<proteinExistence type="predicted"/>
<dbReference type="RefSeq" id="WP_234534382.1">
    <property type="nucleotide sequence ID" value="NZ_CAKMAB010000011.1"/>
</dbReference>
<dbReference type="Proteomes" id="UP000838749">
    <property type="component" value="Unassembled WGS sequence"/>
</dbReference>
<sequence>MFEGRGVRSALLLLRQCVVDVGCGDCCSSVGVTEGWERLLGGSDHSMDAKARRALLLSGFDRSVGVTASRINN</sequence>